<evidence type="ECO:0000259" key="6">
    <source>
        <dbReference type="Pfam" id="PF16875"/>
    </source>
</evidence>
<dbReference type="Gene3D" id="3.20.20.70">
    <property type="entry name" value="Aldolase class I"/>
    <property type="match status" value="1"/>
</dbReference>
<dbReference type="Pfam" id="PF02065">
    <property type="entry name" value="Melibiase"/>
    <property type="match status" value="1"/>
</dbReference>
<dbReference type="RefSeq" id="WP_380567261.1">
    <property type="nucleotide sequence ID" value="NZ_JBEUKS010000011.1"/>
</dbReference>
<evidence type="ECO:0000256" key="3">
    <source>
        <dbReference type="ARBA" id="ARBA00022801"/>
    </source>
</evidence>
<keyword evidence="3 7" id="KW-0378">Hydrolase</keyword>
<dbReference type="InterPro" id="IPR031705">
    <property type="entry name" value="Glyco_hydro_36_C"/>
</dbReference>
<dbReference type="PANTHER" id="PTHR43053:SF3">
    <property type="entry name" value="ALPHA-GALACTOSIDASE C-RELATED"/>
    <property type="match status" value="1"/>
</dbReference>
<dbReference type="InterPro" id="IPR031704">
    <property type="entry name" value="Glyco_hydro_36_N"/>
</dbReference>
<proteinExistence type="predicted"/>
<dbReference type="InterPro" id="IPR017853">
    <property type="entry name" value="GH"/>
</dbReference>
<organism evidence="7 8">
    <name type="scientific">Streptacidiphilus jeojiensis</name>
    <dbReference type="NCBI Taxonomy" id="3229225"/>
    <lineage>
        <taxon>Bacteria</taxon>
        <taxon>Bacillati</taxon>
        <taxon>Actinomycetota</taxon>
        <taxon>Actinomycetes</taxon>
        <taxon>Kitasatosporales</taxon>
        <taxon>Streptomycetaceae</taxon>
        <taxon>Streptacidiphilus</taxon>
    </lineage>
</organism>
<dbReference type="GO" id="GO:0004557">
    <property type="term" value="F:alpha-galactosidase activity"/>
    <property type="evidence" value="ECO:0007669"/>
    <property type="project" value="UniProtKB-EC"/>
</dbReference>
<evidence type="ECO:0000259" key="5">
    <source>
        <dbReference type="Pfam" id="PF16874"/>
    </source>
</evidence>
<feature type="domain" description="Glycosyl hydrolase family 36 C-terminal" evidence="5">
    <location>
        <begin position="634"/>
        <end position="725"/>
    </location>
</feature>
<dbReference type="InterPro" id="IPR013780">
    <property type="entry name" value="Glyco_hydro_b"/>
</dbReference>
<dbReference type="SUPFAM" id="SSF51445">
    <property type="entry name" value="(Trans)glycosidases"/>
    <property type="match status" value="1"/>
</dbReference>
<keyword evidence="4 7" id="KW-0326">Glycosidase</keyword>
<feature type="domain" description="Glycosyl hydrolase family 36 N-terminal" evidence="6">
    <location>
        <begin position="27"/>
        <end position="274"/>
    </location>
</feature>
<protein>
    <recommendedName>
        <fullName evidence="2">alpha-galactosidase</fullName>
        <ecNumber evidence="2">3.2.1.22</ecNumber>
    </recommendedName>
</protein>
<sequence>MPTSPARIVVLRAAGSCFAVELTEPVPSVLHWGADLGELTDADLAALSLTAGPAILNNAPDLPRRFTVWPTEAEGWSGSPAHHGHLAGTAGAPRLTTTGYSHHEFPEGGGELVLELADGGAGLDVTLSYRMEPSGVLAAWARLTRRGAEPHHTPHDAPYDLTQALVVLPLPRRAAEILDFTGKWSRERSPQRRPLGHGIHAREVRRGKPGVDSPYLLGVGTPGFGFRSGEVWAVHVAWSGDQRYSVEQLPEGAGSHASALGGGELLRSGEIRLAPGDSYRTPVCHFAWSADGLDGLADRFHTLLRARPEHPSSPRPLVLNSWEAVYFDHDLERLHRLAELAAQVGVERFVLDDGWFSGRRADDAGLGDWTVDPVVWPNGLDPLVDRVRALDMDFGLWVEPEMVNPDSELARRHPDWVLGPAAGPGATSRNQHALDLANPEVRSYLLHALDKLVTSYDIAFLKWDHNRELHEAVHGRADRPAAHAQVDALYRLLDALRERHPALEIESCASGGGRVDLGILARTDRVWASDCNDPVERQTIQRWTGQLLPPELVGTHVGPSPSHTTARVTSDGFRLVTALFGHAGIEQDLTRCSPEELARLTAWTALHRELRPLLHGGRTVRADLEDEARLLHGVVARDASAAVYCWARLATSAEGQSGRVRLPGLDASARYRVRVRTELGLPSFHQGAGPDWLPRALAGWVSLPGAVLALAGLPMPTLDPAQAMLLEVLRERH</sequence>
<dbReference type="CDD" id="cd14791">
    <property type="entry name" value="GH36"/>
    <property type="match status" value="1"/>
</dbReference>
<gene>
    <name evidence="7" type="ORF">ABUW04_28740</name>
</gene>
<evidence type="ECO:0000256" key="4">
    <source>
        <dbReference type="ARBA" id="ARBA00023295"/>
    </source>
</evidence>
<evidence type="ECO:0000313" key="8">
    <source>
        <dbReference type="Proteomes" id="UP001592581"/>
    </source>
</evidence>
<dbReference type="EMBL" id="JBEUKS010000011">
    <property type="protein sequence ID" value="MFC1442247.1"/>
    <property type="molecule type" value="Genomic_DNA"/>
</dbReference>
<dbReference type="Gene3D" id="2.60.40.1180">
    <property type="entry name" value="Golgi alpha-mannosidase II"/>
    <property type="match status" value="1"/>
</dbReference>
<dbReference type="Pfam" id="PF16874">
    <property type="entry name" value="Glyco_hydro_36C"/>
    <property type="match status" value="1"/>
</dbReference>
<dbReference type="InterPro" id="IPR038417">
    <property type="entry name" value="Alpga-gal_N_sf"/>
</dbReference>
<comment type="caution">
    <text evidence="7">The sequence shown here is derived from an EMBL/GenBank/DDBJ whole genome shotgun (WGS) entry which is preliminary data.</text>
</comment>
<dbReference type="InterPro" id="IPR002252">
    <property type="entry name" value="Glyco_hydro_36"/>
</dbReference>
<dbReference type="Pfam" id="PF16875">
    <property type="entry name" value="Glyco_hydro_36N"/>
    <property type="match status" value="1"/>
</dbReference>
<comment type="catalytic activity">
    <reaction evidence="1">
        <text>Hydrolysis of terminal, non-reducing alpha-D-galactose residues in alpha-D-galactosides, including galactose oligosaccharides, galactomannans and galactolipids.</text>
        <dbReference type="EC" id="3.2.1.22"/>
    </reaction>
</comment>
<name>A0ABV6XVS5_9ACTN</name>
<dbReference type="Gene3D" id="2.70.98.60">
    <property type="entry name" value="alpha-galactosidase from lactobacil brevis"/>
    <property type="match status" value="1"/>
</dbReference>
<reference evidence="7 8" key="1">
    <citation type="submission" date="2024-06" db="EMBL/GenBank/DDBJ databases">
        <authorList>
            <person name="Lee S.D."/>
        </authorList>
    </citation>
    <scope>NUCLEOTIDE SEQUENCE [LARGE SCALE GENOMIC DNA]</scope>
    <source>
        <strain evidence="7 8">N1-10</strain>
    </source>
</reference>
<keyword evidence="8" id="KW-1185">Reference proteome</keyword>
<evidence type="ECO:0000313" key="7">
    <source>
        <dbReference type="EMBL" id="MFC1442247.1"/>
    </source>
</evidence>
<dbReference type="EC" id="3.2.1.22" evidence="2"/>
<evidence type="ECO:0000256" key="2">
    <source>
        <dbReference type="ARBA" id="ARBA00012755"/>
    </source>
</evidence>
<dbReference type="PRINTS" id="PR00743">
    <property type="entry name" value="GLHYDRLASE36"/>
</dbReference>
<dbReference type="Proteomes" id="UP001592581">
    <property type="component" value="Unassembled WGS sequence"/>
</dbReference>
<dbReference type="InterPro" id="IPR050985">
    <property type="entry name" value="Alpha-glycosidase_related"/>
</dbReference>
<dbReference type="PANTHER" id="PTHR43053">
    <property type="entry name" value="GLYCOSIDASE FAMILY 31"/>
    <property type="match status" value="1"/>
</dbReference>
<dbReference type="InterPro" id="IPR013785">
    <property type="entry name" value="Aldolase_TIM"/>
</dbReference>
<evidence type="ECO:0000256" key="1">
    <source>
        <dbReference type="ARBA" id="ARBA00001255"/>
    </source>
</evidence>
<accession>A0ABV6XVS5</accession>